<evidence type="ECO:0000313" key="2">
    <source>
        <dbReference type="EMBL" id="KAF1953103.1"/>
    </source>
</evidence>
<dbReference type="OrthoDB" id="2446447at2759"/>
<evidence type="ECO:0000313" key="3">
    <source>
        <dbReference type="Proteomes" id="UP000800035"/>
    </source>
</evidence>
<dbReference type="InterPro" id="IPR011051">
    <property type="entry name" value="RmlC_Cupin_sf"/>
</dbReference>
<reference evidence="2" key="1">
    <citation type="journal article" date="2020" name="Stud. Mycol.">
        <title>101 Dothideomycetes genomes: a test case for predicting lifestyles and emergence of pathogens.</title>
        <authorList>
            <person name="Haridas S."/>
            <person name="Albert R."/>
            <person name="Binder M."/>
            <person name="Bloem J."/>
            <person name="Labutti K."/>
            <person name="Salamov A."/>
            <person name="Andreopoulos B."/>
            <person name="Baker S."/>
            <person name="Barry K."/>
            <person name="Bills G."/>
            <person name="Bluhm B."/>
            <person name="Cannon C."/>
            <person name="Castanera R."/>
            <person name="Culley D."/>
            <person name="Daum C."/>
            <person name="Ezra D."/>
            <person name="Gonzalez J."/>
            <person name="Henrissat B."/>
            <person name="Kuo A."/>
            <person name="Liang C."/>
            <person name="Lipzen A."/>
            <person name="Lutzoni F."/>
            <person name="Magnuson J."/>
            <person name="Mondo S."/>
            <person name="Nolan M."/>
            <person name="Ohm R."/>
            <person name="Pangilinan J."/>
            <person name="Park H.-J."/>
            <person name="Ramirez L."/>
            <person name="Alfaro M."/>
            <person name="Sun H."/>
            <person name="Tritt A."/>
            <person name="Yoshinaga Y."/>
            <person name="Zwiers L.-H."/>
            <person name="Turgeon B."/>
            <person name="Goodwin S."/>
            <person name="Spatafora J."/>
            <person name="Crous P."/>
            <person name="Grigoriev I."/>
        </authorList>
    </citation>
    <scope>NUCLEOTIDE SEQUENCE</scope>
    <source>
        <strain evidence="2">CBS 675.92</strain>
    </source>
</reference>
<dbReference type="AlphaFoldDB" id="A0A6A5TJR8"/>
<dbReference type="InterPro" id="IPR047121">
    <property type="entry name" value="YjiB-like"/>
</dbReference>
<proteinExistence type="predicted"/>
<dbReference type="SUPFAM" id="SSF51182">
    <property type="entry name" value="RmlC-like cupins"/>
    <property type="match status" value="1"/>
</dbReference>
<feature type="domain" description="Cupin type-1" evidence="1">
    <location>
        <begin position="60"/>
        <end position="118"/>
    </location>
</feature>
<dbReference type="EMBL" id="ML977006">
    <property type="protein sequence ID" value="KAF1953103.1"/>
    <property type="molecule type" value="Genomic_DNA"/>
</dbReference>
<dbReference type="Gene3D" id="2.60.120.10">
    <property type="entry name" value="Jelly Rolls"/>
    <property type="match status" value="1"/>
</dbReference>
<evidence type="ECO:0000259" key="1">
    <source>
        <dbReference type="Pfam" id="PF00190"/>
    </source>
</evidence>
<dbReference type="PANTHER" id="PTHR36448">
    <property type="entry name" value="BLR7373 PROTEIN"/>
    <property type="match status" value="1"/>
</dbReference>
<dbReference type="PANTHER" id="PTHR36448:SF2">
    <property type="entry name" value="CUPIN TYPE-1 DOMAIN-CONTAINING PROTEIN"/>
    <property type="match status" value="1"/>
</dbReference>
<name>A0A6A5TJR8_9PLEO</name>
<sequence>MAVPGYPEVYSLPRGELVPNSRLPVLVYRHVLPQPWNAETAREFCEANHWQKRGEWGVITVPHFHPNSHECYAVFQGSSRLVLGREQDDTSATGVEVDVFPGDIIVIPAGVSHRSLSSSGNYRYIGVYPETGPRWRNVFCQHDESVNELVKEIGTVEVPEHDPVFGLGGPLVLIWSKALGRHNHREVSAKL</sequence>
<accession>A0A6A5TJR8</accession>
<dbReference type="InterPro" id="IPR014710">
    <property type="entry name" value="RmlC-like_jellyroll"/>
</dbReference>
<gene>
    <name evidence="2" type="ORF">CC80DRAFT_537866</name>
</gene>
<organism evidence="2 3">
    <name type="scientific">Byssothecium circinans</name>
    <dbReference type="NCBI Taxonomy" id="147558"/>
    <lineage>
        <taxon>Eukaryota</taxon>
        <taxon>Fungi</taxon>
        <taxon>Dikarya</taxon>
        <taxon>Ascomycota</taxon>
        <taxon>Pezizomycotina</taxon>
        <taxon>Dothideomycetes</taxon>
        <taxon>Pleosporomycetidae</taxon>
        <taxon>Pleosporales</taxon>
        <taxon>Massarineae</taxon>
        <taxon>Massarinaceae</taxon>
        <taxon>Byssothecium</taxon>
    </lineage>
</organism>
<dbReference type="InterPro" id="IPR006045">
    <property type="entry name" value="Cupin_1"/>
</dbReference>
<dbReference type="Proteomes" id="UP000800035">
    <property type="component" value="Unassembled WGS sequence"/>
</dbReference>
<dbReference type="Pfam" id="PF00190">
    <property type="entry name" value="Cupin_1"/>
    <property type="match status" value="1"/>
</dbReference>
<protein>
    <recommendedName>
        <fullName evidence="1">Cupin type-1 domain-containing protein</fullName>
    </recommendedName>
</protein>
<keyword evidence="3" id="KW-1185">Reference proteome</keyword>
<dbReference type="CDD" id="cd02219">
    <property type="entry name" value="cupin_YjlB-like"/>
    <property type="match status" value="1"/>
</dbReference>